<dbReference type="RefSeq" id="XP_022838486.1">
    <property type="nucleotide sequence ID" value="XM_022984755.1"/>
</dbReference>
<dbReference type="Pfam" id="PF03901">
    <property type="entry name" value="Glyco_transf_22"/>
    <property type="match status" value="1"/>
</dbReference>
<dbReference type="GO" id="GO:0006506">
    <property type="term" value="P:GPI anchor biosynthetic process"/>
    <property type="evidence" value="ECO:0007669"/>
    <property type="project" value="UniProtKB-KW"/>
</dbReference>
<dbReference type="EC" id="2.4.1.-" evidence="11"/>
<evidence type="ECO:0000256" key="10">
    <source>
        <dbReference type="ARBA" id="ARBA00038466"/>
    </source>
</evidence>
<dbReference type="GO" id="GO:0005789">
    <property type="term" value="C:endoplasmic reticulum membrane"/>
    <property type="evidence" value="ECO:0007669"/>
    <property type="project" value="UniProtKB-SubCell"/>
</dbReference>
<name>A0A090N2X0_OSTTA</name>
<feature type="transmembrane region" description="Helical" evidence="11">
    <location>
        <begin position="122"/>
        <end position="141"/>
    </location>
</feature>
<accession>A0A090N2X0</accession>
<feature type="transmembrane region" description="Helical" evidence="11">
    <location>
        <begin position="171"/>
        <end position="199"/>
    </location>
</feature>
<gene>
    <name evidence="12" type="ORF">OT_ostta03g02320</name>
</gene>
<keyword evidence="8 11" id="KW-1133">Transmembrane helix</keyword>
<keyword evidence="5" id="KW-0808">Transferase</keyword>
<keyword evidence="3" id="KW-0337">GPI-anchor biosynthesis</keyword>
<keyword evidence="9 11" id="KW-0472">Membrane</keyword>
<feature type="transmembrane region" description="Helical" evidence="11">
    <location>
        <begin position="371"/>
        <end position="389"/>
    </location>
</feature>
<evidence type="ECO:0000256" key="8">
    <source>
        <dbReference type="ARBA" id="ARBA00022989"/>
    </source>
</evidence>
<evidence type="ECO:0000256" key="11">
    <source>
        <dbReference type="RuleBase" id="RU363075"/>
    </source>
</evidence>
<evidence type="ECO:0000313" key="12">
    <source>
        <dbReference type="EMBL" id="CEF97103.1"/>
    </source>
</evidence>
<evidence type="ECO:0000256" key="3">
    <source>
        <dbReference type="ARBA" id="ARBA00022502"/>
    </source>
</evidence>
<dbReference type="InterPro" id="IPR005599">
    <property type="entry name" value="GPI_mannosylTrfase"/>
</dbReference>
<evidence type="ECO:0000256" key="7">
    <source>
        <dbReference type="ARBA" id="ARBA00022824"/>
    </source>
</evidence>
<sequence>MDDAFNIILFLSAVALRFACALATYGYVHPDEYHQSNEIAARDVFNVSANVPWEFRSEAPARSIIGVWLTSGIPYAASRALGLSASAVAVAAPRVFACAASWTTDAAVISCARAIGANAREAWMMFITSWVVLVILVRPFSNSVETFAMAVCALVATHRVGGRGSDVARCAAIGAIGCVGVFVRFTSAVYIAPWAVFAVMRAREKSLGNAVAGALSGVSAACVVAVACVVADTAYFRGVHVTDAFAWNPKNWIVTPWNSFSYNARAENLALHGLHPRYLHAVVNGPIMFGPLWFSFFRDTLFVSQRKASPSSPRDALLVHALQASVLVPLLALSFAPHQEPRFLTPMTFPMCVLAALHPTEKLGSRCRRGFFALWIAFNAILTCLFGILHQGGVVPATQALANIDTFNGSPRANAIFWKTYMPPRSVLAQELGHDRITITDVAGASVEDMRELLSSTDAGECSVDIDSCVDRATILIAPALAFERLREITADDVDFELAFERFPHLSLDHLDEVGERLSASKPAERIGLLRRALFLTAHVARKKK</sequence>
<dbReference type="EMBL" id="CAID01000003">
    <property type="protein sequence ID" value="CEF97103.1"/>
    <property type="molecule type" value="Genomic_DNA"/>
</dbReference>
<reference evidence="13" key="1">
    <citation type="journal article" date="2006" name="Proc. Natl. Acad. Sci. U.S.A.">
        <title>Genome analysis of the smallest free-living eukaryote Ostreococcus tauri unveils many unique features.</title>
        <authorList>
            <person name="Derelle E."/>
            <person name="Ferraz C."/>
            <person name="Rombauts S."/>
            <person name="Rouze P."/>
            <person name="Worden A.Z."/>
            <person name="Robbens S."/>
            <person name="Partensky F."/>
            <person name="Degroeve S."/>
            <person name="Echeynie S."/>
            <person name="Cooke R."/>
            <person name="Saeys Y."/>
            <person name="Wuyts J."/>
            <person name="Jabbari K."/>
            <person name="Bowler C."/>
            <person name="Panaud O."/>
            <person name="Piegu B."/>
            <person name="Ball S.G."/>
            <person name="Ral J.-P."/>
            <person name="Bouget F.-Y."/>
            <person name="Piganeau G."/>
            <person name="De Baets B."/>
            <person name="Picard A."/>
            <person name="Delseny M."/>
            <person name="Demaille J."/>
            <person name="Van de Peer Y."/>
            <person name="Moreau H."/>
        </authorList>
    </citation>
    <scope>NUCLEOTIDE SEQUENCE [LARGE SCALE GENOMIC DNA]</scope>
    <source>
        <strain evidence="13">OTTH 0595 / CCAP 157/2 / RCC745</strain>
    </source>
</reference>
<dbReference type="OrthoDB" id="10066429at2759"/>
<dbReference type="STRING" id="70448.A0A090N2X0"/>
<organism evidence="12 13">
    <name type="scientific">Ostreococcus tauri</name>
    <name type="common">Marine green alga</name>
    <dbReference type="NCBI Taxonomy" id="70448"/>
    <lineage>
        <taxon>Eukaryota</taxon>
        <taxon>Viridiplantae</taxon>
        <taxon>Chlorophyta</taxon>
        <taxon>Mamiellophyceae</taxon>
        <taxon>Mamiellales</taxon>
        <taxon>Bathycoccaceae</taxon>
        <taxon>Ostreococcus</taxon>
    </lineage>
</organism>
<dbReference type="KEGG" id="ota:OT_ostta03g02320"/>
<evidence type="ECO:0000313" key="13">
    <source>
        <dbReference type="Proteomes" id="UP000009170"/>
    </source>
</evidence>
<dbReference type="GeneID" id="9833744"/>
<proteinExistence type="inferred from homology"/>
<keyword evidence="13" id="KW-1185">Reference proteome</keyword>
<protein>
    <recommendedName>
        <fullName evidence="11">Mannosyltransferase</fullName>
        <ecNumber evidence="11">2.4.1.-</ecNumber>
    </recommendedName>
</protein>
<comment type="pathway">
    <text evidence="2">Glycolipid biosynthesis; glycosylphosphatidylinositol-anchor biosynthesis.</text>
</comment>
<evidence type="ECO:0000256" key="6">
    <source>
        <dbReference type="ARBA" id="ARBA00022692"/>
    </source>
</evidence>
<evidence type="ECO:0000256" key="5">
    <source>
        <dbReference type="ARBA" id="ARBA00022679"/>
    </source>
</evidence>
<comment type="subcellular location">
    <subcellularLocation>
        <location evidence="1 11">Endoplasmic reticulum membrane</location>
        <topology evidence="1 11">Multi-pass membrane protein</topology>
    </subcellularLocation>
</comment>
<evidence type="ECO:0000256" key="9">
    <source>
        <dbReference type="ARBA" id="ARBA00023136"/>
    </source>
</evidence>
<comment type="caution">
    <text evidence="12">The sequence shown here is derived from an EMBL/GenBank/DDBJ whole genome shotgun (WGS) entry which is preliminary data.</text>
</comment>
<comment type="similarity">
    <text evidence="10">Belongs to the glycosyltransferase 22 family. PIGZ subfamily.</text>
</comment>
<reference evidence="12 13" key="2">
    <citation type="journal article" date="2014" name="BMC Genomics">
        <title>An improved genome of the model marine alga Ostreococcus tauri unfolds by assessing Illumina de novo assemblies.</title>
        <authorList>
            <person name="Blanc-Mathieu R."/>
            <person name="Verhelst B."/>
            <person name="Derelle E."/>
            <person name="Rombauts S."/>
            <person name="Bouget F.Y."/>
            <person name="Carre I."/>
            <person name="Chateau A."/>
            <person name="Eyre-Walker A."/>
            <person name="Grimsley N."/>
            <person name="Moreau H."/>
            <person name="Piegu B."/>
            <person name="Rivals E."/>
            <person name="Schackwitz W."/>
            <person name="Van de Peer Y."/>
            <person name="Piganeau G."/>
        </authorList>
    </citation>
    <scope>NUCLEOTIDE SEQUENCE [LARGE SCALE GENOMIC DNA]</scope>
    <source>
        <strain evidence="13">OTTH 0595 / CCAP 157/2 / RCC745</strain>
    </source>
</reference>
<evidence type="ECO:0000256" key="2">
    <source>
        <dbReference type="ARBA" id="ARBA00004687"/>
    </source>
</evidence>
<keyword evidence="6 11" id="KW-0812">Transmembrane</keyword>
<feature type="transmembrane region" description="Helical" evidence="11">
    <location>
        <begin position="6"/>
        <end position="28"/>
    </location>
</feature>
<feature type="transmembrane region" description="Helical" evidence="11">
    <location>
        <begin position="211"/>
        <end position="236"/>
    </location>
</feature>
<dbReference type="InParanoid" id="A0A090N2X0"/>
<dbReference type="GO" id="GO:0000026">
    <property type="term" value="F:alpha-1,2-mannosyltransferase activity"/>
    <property type="evidence" value="ECO:0007669"/>
    <property type="project" value="TreeGrafter"/>
</dbReference>
<dbReference type="PANTHER" id="PTHR22760:SF3">
    <property type="entry name" value="GPI MANNOSYLTRANSFERASE 4"/>
    <property type="match status" value="1"/>
</dbReference>
<keyword evidence="7 11" id="KW-0256">Endoplasmic reticulum</keyword>
<dbReference type="AlphaFoldDB" id="A0A090N2X0"/>
<evidence type="ECO:0000256" key="1">
    <source>
        <dbReference type="ARBA" id="ARBA00004477"/>
    </source>
</evidence>
<dbReference type="Proteomes" id="UP000009170">
    <property type="component" value="Unassembled WGS sequence"/>
</dbReference>
<dbReference type="PANTHER" id="PTHR22760">
    <property type="entry name" value="GLYCOSYLTRANSFERASE"/>
    <property type="match status" value="1"/>
</dbReference>
<feature type="transmembrane region" description="Helical" evidence="11">
    <location>
        <begin position="278"/>
        <end position="297"/>
    </location>
</feature>
<evidence type="ECO:0000256" key="4">
    <source>
        <dbReference type="ARBA" id="ARBA00022676"/>
    </source>
</evidence>
<keyword evidence="4 11" id="KW-0328">Glycosyltransferase</keyword>